<evidence type="ECO:0000256" key="1">
    <source>
        <dbReference type="ARBA" id="ARBA00001966"/>
    </source>
</evidence>
<evidence type="ECO:0000313" key="10">
    <source>
        <dbReference type="EMBL" id="AHM55861.1"/>
    </source>
</evidence>
<dbReference type="KEGG" id="eac:EAL2_c05590"/>
<keyword evidence="11" id="KW-1185">Reference proteome</keyword>
<evidence type="ECO:0008006" key="12">
    <source>
        <dbReference type="Google" id="ProtNLM"/>
    </source>
</evidence>
<dbReference type="STRING" id="1286171.EAL2_c05590"/>
<evidence type="ECO:0000256" key="8">
    <source>
        <dbReference type="ARBA" id="ARBA00023204"/>
    </source>
</evidence>
<keyword evidence="6" id="KW-0408">Iron</keyword>
<name>W8U4H3_PEPAC</name>
<dbReference type="InterPro" id="IPR023170">
    <property type="entry name" value="HhH_base_excis_C"/>
</dbReference>
<dbReference type="GO" id="GO:0016798">
    <property type="term" value="F:hydrolase activity, acting on glycosyl bonds"/>
    <property type="evidence" value="ECO:0007669"/>
    <property type="project" value="UniProtKB-KW"/>
</dbReference>
<reference evidence="10 11" key="1">
    <citation type="journal article" date="2014" name="Genome Announc.">
        <title>Complete Genome Sequence of Amino Acid-Utilizing Eubacterium acidaminophilum al-2 (DSM 3953).</title>
        <authorList>
            <person name="Poehlein A."/>
            <person name="Andreesen J.R."/>
            <person name="Daniel R."/>
        </authorList>
    </citation>
    <scope>NUCLEOTIDE SEQUENCE [LARGE SCALE GENOMIC DNA]</scope>
    <source>
        <strain evidence="10 11">DSM 3953</strain>
    </source>
</reference>
<gene>
    <name evidence="10" type="ORF">EAL2_c05590</name>
</gene>
<dbReference type="GO" id="GO:0046872">
    <property type="term" value="F:metal ion binding"/>
    <property type="evidence" value="ECO:0007669"/>
    <property type="project" value="UniProtKB-KW"/>
</dbReference>
<keyword evidence="8" id="KW-0234">DNA repair</keyword>
<dbReference type="PROSITE" id="PS00764">
    <property type="entry name" value="ENDONUCLEASE_III_1"/>
    <property type="match status" value="1"/>
</dbReference>
<comment type="cofactor">
    <cofactor evidence="1">
        <name>[4Fe-4S] cluster</name>
        <dbReference type="ChEBI" id="CHEBI:49883"/>
    </cofactor>
</comment>
<organism evidence="10 11">
    <name type="scientific">Peptoclostridium acidaminophilum DSM 3953</name>
    <dbReference type="NCBI Taxonomy" id="1286171"/>
    <lineage>
        <taxon>Bacteria</taxon>
        <taxon>Bacillati</taxon>
        <taxon>Bacillota</taxon>
        <taxon>Clostridia</taxon>
        <taxon>Peptostreptococcales</taxon>
        <taxon>Peptoclostridiaceae</taxon>
        <taxon>Peptoclostridium</taxon>
    </lineage>
</organism>
<dbReference type="EMBL" id="CP007452">
    <property type="protein sequence ID" value="AHM55861.1"/>
    <property type="molecule type" value="Genomic_DNA"/>
</dbReference>
<keyword evidence="5" id="KW-0378">Hydrolase</keyword>
<keyword evidence="7" id="KW-0411">Iron-sulfur</keyword>
<evidence type="ECO:0000256" key="2">
    <source>
        <dbReference type="ARBA" id="ARBA00008343"/>
    </source>
</evidence>
<protein>
    <recommendedName>
        <fullName evidence="12">Endonuclease III</fullName>
    </recommendedName>
</protein>
<dbReference type="eggNOG" id="COG0177">
    <property type="taxonomic scope" value="Bacteria"/>
</dbReference>
<proteinExistence type="inferred from homology"/>
<dbReference type="AlphaFoldDB" id="W8U4H3"/>
<dbReference type="SUPFAM" id="SSF48150">
    <property type="entry name" value="DNA-glycosylase"/>
    <property type="match status" value="1"/>
</dbReference>
<dbReference type="GO" id="GO:0006281">
    <property type="term" value="P:DNA repair"/>
    <property type="evidence" value="ECO:0007669"/>
    <property type="project" value="UniProtKB-KW"/>
</dbReference>
<dbReference type="GO" id="GO:0051536">
    <property type="term" value="F:iron-sulfur cluster binding"/>
    <property type="evidence" value="ECO:0007669"/>
    <property type="project" value="UniProtKB-KW"/>
</dbReference>
<keyword evidence="4" id="KW-0227">DNA damage</keyword>
<accession>W8U4H3</accession>
<dbReference type="Proteomes" id="UP000019591">
    <property type="component" value="Chromosome"/>
</dbReference>
<dbReference type="HOGENOM" id="CLU_2154561_0_0_9"/>
<evidence type="ECO:0000256" key="5">
    <source>
        <dbReference type="ARBA" id="ARBA00022801"/>
    </source>
</evidence>
<keyword evidence="3" id="KW-0479">Metal-binding</keyword>
<keyword evidence="9" id="KW-0326">Glycosidase</keyword>
<dbReference type="Gene3D" id="1.10.1670.10">
    <property type="entry name" value="Helix-hairpin-Helix base-excision DNA repair enzymes (C-terminal)"/>
    <property type="match status" value="1"/>
</dbReference>
<dbReference type="InterPro" id="IPR004035">
    <property type="entry name" value="Endouclease-III_FeS-bd_BS"/>
</dbReference>
<evidence type="ECO:0000256" key="9">
    <source>
        <dbReference type="ARBA" id="ARBA00023295"/>
    </source>
</evidence>
<dbReference type="InterPro" id="IPR011257">
    <property type="entry name" value="DNA_glycosylase"/>
</dbReference>
<sequence length="111" mass="12689">MDFNGFGFKVVNMAPNILYRYYGIEFSDYSAIDIAPDVHTMRVFQRLGLTPFVTDQEIARIYTICKARELNPEFPGIADGLRWEVGKYSCNPSKPKCGDCPFSSFCERKIV</sequence>
<evidence type="ECO:0000256" key="6">
    <source>
        <dbReference type="ARBA" id="ARBA00023004"/>
    </source>
</evidence>
<evidence type="ECO:0000256" key="3">
    <source>
        <dbReference type="ARBA" id="ARBA00022723"/>
    </source>
</evidence>
<evidence type="ECO:0000256" key="4">
    <source>
        <dbReference type="ARBA" id="ARBA00022763"/>
    </source>
</evidence>
<evidence type="ECO:0000313" key="11">
    <source>
        <dbReference type="Proteomes" id="UP000019591"/>
    </source>
</evidence>
<comment type="similarity">
    <text evidence="2">Belongs to the Nth/MutY family.</text>
</comment>
<evidence type="ECO:0000256" key="7">
    <source>
        <dbReference type="ARBA" id="ARBA00023014"/>
    </source>
</evidence>